<feature type="compositionally biased region" description="Basic and acidic residues" evidence="1">
    <location>
        <begin position="335"/>
        <end position="345"/>
    </location>
</feature>
<feature type="compositionally biased region" description="Polar residues" evidence="1">
    <location>
        <begin position="434"/>
        <end position="455"/>
    </location>
</feature>
<feature type="compositionally biased region" description="Polar residues" evidence="1">
    <location>
        <begin position="411"/>
        <end position="420"/>
    </location>
</feature>
<feature type="compositionally biased region" description="Polar residues" evidence="1">
    <location>
        <begin position="204"/>
        <end position="215"/>
    </location>
</feature>
<feature type="region of interest" description="Disordered" evidence="1">
    <location>
        <begin position="588"/>
        <end position="626"/>
    </location>
</feature>
<feature type="compositionally biased region" description="Basic residues" evidence="1">
    <location>
        <begin position="42"/>
        <end position="51"/>
    </location>
</feature>
<feature type="region of interest" description="Disordered" evidence="1">
    <location>
        <begin position="319"/>
        <end position="362"/>
    </location>
</feature>
<reference evidence="2" key="1">
    <citation type="submission" date="2021-03" db="EMBL/GenBank/DDBJ databases">
        <title>Revisited historic fungal species revealed as producer of novel bioactive compounds through whole genome sequencing and comparative genomics.</title>
        <authorList>
            <person name="Vignolle G.A."/>
            <person name="Hochenegger N."/>
            <person name="Mach R.L."/>
            <person name="Mach-Aigner A.R."/>
            <person name="Javad Rahimi M."/>
            <person name="Salim K.A."/>
            <person name="Chan C.M."/>
            <person name="Lim L.B.L."/>
            <person name="Cai F."/>
            <person name="Druzhinina I.S."/>
            <person name="U'Ren J.M."/>
            <person name="Derntl C."/>
        </authorList>
    </citation>
    <scope>NUCLEOTIDE SEQUENCE</scope>
    <source>
        <strain evidence="2">TUCIM 5799</strain>
    </source>
</reference>
<feature type="compositionally biased region" description="Basic and acidic residues" evidence="1">
    <location>
        <begin position="421"/>
        <end position="433"/>
    </location>
</feature>
<feature type="region of interest" description="Disordered" evidence="1">
    <location>
        <begin position="648"/>
        <end position="681"/>
    </location>
</feature>
<proteinExistence type="predicted"/>
<evidence type="ECO:0000313" key="3">
    <source>
        <dbReference type="Proteomes" id="UP000829685"/>
    </source>
</evidence>
<feature type="compositionally biased region" description="Polar residues" evidence="1">
    <location>
        <begin position="464"/>
        <end position="477"/>
    </location>
</feature>
<name>A0A9P9WJI1_9PEZI</name>
<feature type="compositionally biased region" description="Basic residues" evidence="1">
    <location>
        <begin position="1"/>
        <end position="23"/>
    </location>
</feature>
<feature type="region of interest" description="Disordered" evidence="1">
    <location>
        <begin position="698"/>
        <end position="730"/>
    </location>
</feature>
<feature type="region of interest" description="Disordered" evidence="1">
    <location>
        <begin position="506"/>
        <end position="533"/>
    </location>
</feature>
<feature type="region of interest" description="Disordered" evidence="1">
    <location>
        <begin position="82"/>
        <end position="270"/>
    </location>
</feature>
<evidence type="ECO:0000313" key="2">
    <source>
        <dbReference type="EMBL" id="KAI1866565.1"/>
    </source>
</evidence>
<keyword evidence="3" id="KW-1185">Reference proteome</keyword>
<feature type="region of interest" description="Disordered" evidence="1">
    <location>
        <begin position="385"/>
        <end position="479"/>
    </location>
</feature>
<dbReference type="Proteomes" id="UP000829685">
    <property type="component" value="Unassembled WGS sequence"/>
</dbReference>
<organism evidence="2 3">
    <name type="scientific">Neoarthrinium moseri</name>
    <dbReference type="NCBI Taxonomy" id="1658444"/>
    <lineage>
        <taxon>Eukaryota</taxon>
        <taxon>Fungi</taxon>
        <taxon>Dikarya</taxon>
        <taxon>Ascomycota</taxon>
        <taxon>Pezizomycotina</taxon>
        <taxon>Sordariomycetes</taxon>
        <taxon>Xylariomycetidae</taxon>
        <taxon>Amphisphaeriales</taxon>
        <taxon>Apiosporaceae</taxon>
        <taxon>Neoarthrinium</taxon>
    </lineage>
</organism>
<feature type="region of interest" description="Disordered" evidence="1">
    <location>
        <begin position="1"/>
        <end position="64"/>
    </location>
</feature>
<feature type="compositionally biased region" description="Pro residues" evidence="1">
    <location>
        <begin position="655"/>
        <end position="664"/>
    </location>
</feature>
<feature type="compositionally biased region" description="Polar residues" evidence="1">
    <location>
        <begin position="588"/>
        <end position="599"/>
    </location>
</feature>
<feature type="compositionally biased region" description="Basic and acidic residues" evidence="1">
    <location>
        <begin position="104"/>
        <end position="119"/>
    </location>
</feature>
<feature type="compositionally biased region" description="Polar residues" evidence="1">
    <location>
        <begin position="506"/>
        <end position="517"/>
    </location>
</feature>
<comment type="caution">
    <text evidence="2">The sequence shown here is derived from an EMBL/GenBank/DDBJ whole genome shotgun (WGS) entry which is preliminary data.</text>
</comment>
<feature type="compositionally biased region" description="Basic and acidic residues" evidence="1">
    <location>
        <begin position="228"/>
        <end position="245"/>
    </location>
</feature>
<evidence type="ECO:0000256" key="1">
    <source>
        <dbReference type="SAM" id="MobiDB-lite"/>
    </source>
</evidence>
<feature type="compositionally biased region" description="Low complexity" evidence="1">
    <location>
        <begin position="389"/>
        <end position="399"/>
    </location>
</feature>
<protein>
    <submittedName>
        <fullName evidence="2">Uncharacterized protein</fullName>
    </submittedName>
</protein>
<feature type="compositionally biased region" description="Basic and acidic residues" evidence="1">
    <location>
        <begin position="31"/>
        <end position="41"/>
    </location>
</feature>
<dbReference type="EMBL" id="JAFIMR010000020">
    <property type="protein sequence ID" value="KAI1866565.1"/>
    <property type="molecule type" value="Genomic_DNA"/>
</dbReference>
<dbReference type="AlphaFoldDB" id="A0A9P9WJI1"/>
<gene>
    <name evidence="2" type="ORF">JX265_007866</name>
</gene>
<accession>A0A9P9WJI1</accession>
<feature type="compositionally biased region" description="Basic and acidic residues" evidence="1">
    <location>
        <begin position="700"/>
        <end position="719"/>
    </location>
</feature>
<sequence length="914" mass="101375">MGHRKSSTAARRRRWPHHHHRHDHGQGTVHHAHDPCDDSHVKLRTRRRHRGHAAEGNSNQATAGPACLGLVESWLASTTDLDLNSKDGPTDAAASTAAHRRRSLRDGAKVRPPELQDNHARRRPQPLLLRSDDTHSPLPGPYRDNHRLPAKKRPMSDDSSLLSFDGLERVSSPQGPPPLQQRVRVSHETPPVPSRDVVDASDGHMSSQKSATPKHQSFERRLRHRTRQDRYDTRKQNPKPAKSESKAQSQVSSRWRENDRRRNSLTGKNVMNQYHSAAVMNDRITIPYALKPGVFQNGREAGSKPIPDLSFSDMTFLQDRRDQPKSKPLSKKRLQTLEKQNKEVEEVSSFFLPPTKSDNPAAAEGFQQSRLDITAASHAKVCRAETHSISRTASNSSTSGPLGDSEHLRPLQSQGQLSHTSHSDPGDAIENWRRPSNSSKATSYFTWSESSSRPQSGKPRQESVDSSSNDYQDSLTPDTIRRALVDSGIYHGTGITRYDETVKATGSSEKALNQKPRSASKPDPLANGSPELPSTLAVKMQDHRRGELDTANHPSLRARWENLLPAEWHLERTEHTDGIANWQGIQECTSRRGSIQSHTGADGNSPKAMADSSENKVSQRQRSAKEARIHNVDNSIGRGHTVSEDGISITSRDAMPPPPFPPSKPTSTAAVEGGPGSQTTKLTLENSLLLENDTIVTRSPDVRPQGEHKSGGARGRVENIESNGRGFPSVRTASWIPQAQTPRPTGSICCTKAPSSDNSYAPFANSFVGSSSRDAVSHAHRSPDMEEIADYILRIEREMQDQSSETDAEGVESPIQLSEKLQPSQHLFDEPSVVQEPPVDTAAAQESIMNGCPNWNGCEYQLEGFKDDRTNYIYEIGGNDVPRTICQQFEDTPELEAEKSEMSSFWRPNQLMRF</sequence>